<dbReference type="GO" id="GO:0006508">
    <property type="term" value="P:proteolysis"/>
    <property type="evidence" value="ECO:0007669"/>
    <property type="project" value="InterPro"/>
</dbReference>
<sequence>MVNAVIDTGAQESVVRANVVEGQSVNNGGTIQITFAFGEHEMGELKVFDIGNYHRIGVVPISKNVVNDMLICSDYEGLTENSQLVRNPAIYFEYLQKKKRN</sequence>
<dbReference type="GO" id="GO:0004190">
    <property type="term" value="F:aspartic-type endopeptidase activity"/>
    <property type="evidence" value="ECO:0007669"/>
    <property type="project" value="InterPro"/>
</dbReference>
<accession>A0A8X6X311</accession>
<dbReference type="EMBL" id="BMAV01005181">
    <property type="protein sequence ID" value="GFY46033.1"/>
    <property type="molecule type" value="Genomic_DNA"/>
</dbReference>
<dbReference type="OrthoDB" id="6424769at2759"/>
<comment type="caution">
    <text evidence="1">The sequence shown here is derived from an EMBL/GenBank/DDBJ whole genome shotgun (WGS) entry which is preliminary data.</text>
</comment>
<evidence type="ECO:0000313" key="1">
    <source>
        <dbReference type="EMBL" id="GFY46033.1"/>
    </source>
</evidence>
<dbReference type="InterPro" id="IPR001969">
    <property type="entry name" value="Aspartic_peptidase_AS"/>
</dbReference>
<gene>
    <name evidence="1" type="ORF">TNIN_156381</name>
</gene>
<evidence type="ECO:0000313" key="2">
    <source>
        <dbReference type="Proteomes" id="UP000886998"/>
    </source>
</evidence>
<reference evidence="1" key="1">
    <citation type="submission" date="2020-08" db="EMBL/GenBank/DDBJ databases">
        <title>Multicomponent nature underlies the extraordinary mechanical properties of spider dragline silk.</title>
        <authorList>
            <person name="Kono N."/>
            <person name="Nakamura H."/>
            <person name="Mori M."/>
            <person name="Yoshida Y."/>
            <person name="Ohtoshi R."/>
            <person name="Malay A.D."/>
            <person name="Moran D.A.P."/>
            <person name="Tomita M."/>
            <person name="Numata K."/>
            <person name="Arakawa K."/>
        </authorList>
    </citation>
    <scope>NUCLEOTIDE SEQUENCE</scope>
</reference>
<name>A0A8X6X311_9ARAC</name>
<organism evidence="1 2">
    <name type="scientific">Trichonephila inaurata madagascariensis</name>
    <dbReference type="NCBI Taxonomy" id="2747483"/>
    <lineage>
        <taxon>Eukaryota</taxon>
        <taxon>Metazoa</taxon>
        <taxon>Ecdysozoa</taxon>
        <taxon>Arthropoda</taxon>
        <taxon>Chelicerata</taxon>
        <taxon>Arachnida</taxon>
        <taxon>Araneae</taxon>
        <taxon>Araneomorphae</taxon>
        <taxon>Entelegynae</taxon>
        <taxon>Araneoidea</taxon>
        <taxon>Nephilidae</taxon>
        <taxon>Trichonephila</taxon>
        <taxon>Trichonephila inaurata</taxon>
    </lineage>
</organism>
<protein>
    <submittedName>
        <fullName evidence="1">Uncharacterized protein</fullName>
    </submittedName>
</protein>
<dbReference type="PROSITE" id="PS00141">
    <property type="entry name" value="ASP_PROTEASE"/>
    <property type="match status" value="1"/>
</dbReference>
<keyword evidence="2" id="KW-1185">Reference proteome</keyword>
<proteinExistence type="predicted"/>
<dbReference type="AlphaFoldDB" id="A0A8X6X311"/>
<dbReference type="Proteomes" id="UP000886998">
    <property type="component" value="Unassembled WGS sequence"/>
</dbReference>